<dbReference type="CDD" id="cd00609">
    <property type="entry name" value="AAT_like"/>
    <property type="match status" value="1"/>
</dbReference>
<gene>
    <name evidence="8" type="ORF">IV68_GL000086</name>
</gene>
<dbReference type="Gene3D" id="3.40.640.10">
    <property type="entry name" value="Type I PLP-dependent aspartate aminotransferase-like (Major domain)"/>
    <property type="match status" value="1"/>
</dbReference>
<dbReference type="GO" id="GO:0030170">
    <property type="term" value="F:pyridoxal phosphate binding"/>
    <property type="evidence" value="ECO:0007669"/>
    <property type="project" value="InterPro"/>
</dbReference>
<dbReference type="PANTHER" id="PTHR46383">
    <property type="entry name" value="ASPARTATE AMINOTRANSFERASE"/>
    <property type="match status" value="1"/>
</dbReference>
<dbReference type="eggNOG" id="COG0436">
    <property type="taxonomic scope" value="Bacteria"/>
</dbReference>
<evidence type="ECO:0000313" key="8">
    <source>
        <dbReference type="EMBL" id="KRN33288.1"/>
    </source>
</evidence>
<keyword evidence="5" id="KW-0663">Pyridoxal phosphate</keyword>
<name>A0A0R2FYM9_9LACO</name>
<dbReference type="PROSITE" id="PS00105">
    <property type="entry name" value="AA_TRANSFER_CLASS_1"/>
    <property type="match status" value="1"/>
</dbReference>
<reference evidence="8 9" key="1">
    <citation type="journal article" date="2015" name="Genome Announc.">
        <title>Expanding the biotechnology potential of lactobacilli through comparative genomics of 213 strains and associated genera.</title>
        <authorList>
            <person name="Sun Z."/>
            <person name="Harris H.M."/>
            <person name="McCann A."/>
            <person name="Guo C."/>
            <person name="Argimon S."/>
            <person name="Zhang W."/>
            <person name="Yang X."/>
            <person name="Jeffery I.B."/>
            <person name="Cooney J.C."/>
            <person name="Kagawa T.F."/>
            <person name="Liu W."/>
            <person name="Song Y."/>
            <person name="Salvetti E."/>
            <person name="Wrobel A."/>
            <person name="Rasinkangas P."/>
            <person name="Parkhill J."/>
            <person name="Rea M.C."/>
            <person name="O'Sullivan O."/>
            <person name="Ritari J."/>
            <person name="Douillard F.P."/>
            <person name="Paul Ross R."/>
            <person name="Yang R."/>
            <person name="Briner A.E."/>
            <person name="Felis G.E."/>
            <person name="de Vos W.M."/>
            <person name="Barrangou R."/>
            <person name="Klaenhammer T.R."/>
            <person name="Caufield P.W."/>
            <person name="Cui Y."/>
            <person name="Zhang H."/>
            <person name="O'Toole P.W."/>
        </authorList>
    </citation>
    <scope>NUCLEOTIDE SEQUENCE [LARGE SCALE GENOMIC DNA]</scope>
    <source>
        <strain evidence="8 9">DSM 20190</strain>
    </source>
</reference>
<dbReference type="GO" id="GO:0008483">
    <property type="term" value="F:transaminase activity"/>
    <property type="evidence" value="ECO:0007669"/>
    <property type="project" value="UniProtKB-KW"/>
</dbReference>
<dbReference type="FunCoup" id="A0A0R2FYM9">
    <property type="interactions" value="250"/>
</dbReference>
<accession>A0A0R2FYM9</accession>
<dbReference type="Proteomes" id="UP000051296">
    <property type="component" value="Unassembled WGS sequence"/>
</dbReference>
<dbReference type="SUPFAM" id="SSF53383">
    <property type="entry name" value="PLP-dependent transferases"/>
    <property type="match status" value="1"/>
</dbReference>
<dbReference type="EC" id="2.6.1.-" evidence="6"/>
<dbReference type="InterPro" id="IPR004838">
    <property type="entry name" value="NHTrfase_class1_PyrdxlP-BS"/>
</dbReference>
<evidence type="ECO:0000259" key="7">
    <source>
        <dbReference type="Pfam" id="PF00155"/>
    </source>
</evidence>
<dbReference type="PANTHER" id="PTHR46383:SF4">
    <property type="entry name" value="AMINOTRANSFERASE"/>
    <property type="match status" value="1"/>
</dbReference>
<dbReference type="OrthoDB" id="9802328at2"/>
<evidence type="ECO:0000256" key="6">
    <source>
        <dbReference type="RuleBase" id="RU000481"/>
    </source>
</evidence>
<organism evidence="8 9">
    <name type="scientific">Weissella halotolerans DSM 20190</name>
    <dbReference type="NCBI Taxonomy" id="1123500"/>
    <lineage>
        <taxon>Bacteria</taxon>
        <taxon>Bacillati</taxon>
        <taxon>Bacillota</taxon>
        <taxon>Bacilli</taxon>
        <taxon>Lactobacillales</taxon>
        <taxon>Lactobacillaceae</taxon>
        <taxon>Weissella</taxon>
    </lineage>
</organism>
<comment type="caution">
    <text evidence="8">The sequence shown here is derived from an EMBL/GenBank/DDBJ whole genome shotgun (WGS) entry which is preliminary data.</text>
</comment>
<dbReference type="InterPro" id="IPR015424">
    <property type="entry name" value="PyrdxlP-dep_Trfase"/>
</dbReference>
<dbReference type="InterPro" id="IPR004839">
    <property type="entry name" value="Aminotransferase_I/II_large"/>
</dbReference>
<dbReference type="EMBL" id="JQAX01000001">
    <property type="protein sequence ID" value="KRN33288.1"/>
    <property type="molecule type" value="Genomic_DNA"/>
</dbReference>
<keyword evidence="4 6" id="KW-0808">Transferase</keyword>
<sequence length="390" mass="42373">MLDAKAELVNQMKPVLDQPVVSPLRKLDEDLAQIPGLIRLTLGEPDLSVAEHIKVAAQKAIAQNDSHYAPSSGSLNLRRAISQYMQERFASPAYDPQTEVVVTIGAAEALFASFNDLFRPGDKLIIPTPAYPVYATLAQQAGLEIIELNTAPDFNLTPAKLKKVLAQHPDAKGMIMNYPANPTGVTYQEAEIQELVAILARTSLLVISDEIYAELSYDYPHTSMAKWLPNQTIVVSGLSKAFAMTGYRVGYLVGPQLLVQQVQAMHQLIVACPPGPMMAAAEEALTHGQTDLALTRQLYQRRGEWLLTGLAKIGFQVIRPAGTFYVFAKIPTAWREDDVGFVTDLAHKAKVGLVPGSLFGAGGAGYVRLSYAAAESELALVLNRLTAYVN</sequence>
<dbReference type="RefSeq" id="WP_022791217.1">
    <property type="nucleotide sequence ID" value="NZ_ATUU01000001.1"/>
</dbReference>
<keyword evidence="9" id="KW-1185">Reference proteome</keyword>
<dbReference type="PATRIC" id="fig|1123500.6.peg.84"/>
<evidence type="ECO:0000256" key="3">
    <source>
        <dbReference type="ARBA" id="ARBA00022576"/>
    </source>
</evidence>
<dbReference type="AlphaFoldDB" id="A0A0R2FYM9"/>
<comment type="cofactor">
    <cofactor evidence="1 6">
        <name>pyridoxal 5'-phosphate</name>
        <dbReference type="ChEBI" id="CHEBI:597326"/>
    </cofactor>
</comment>
<dbReference type="InterPro" id="IPR050596">
    <property type="entry name" value="AspAT/PAT-like"/>
</dbReference>
<evidence type="ECO:0000256" key="4">
    <source>
        <dbReference type="ARBA" id="ARBA00022679"/>
    </source>
</evidence>
<feature type="domain" description="Aminotransferase class I/classII large" evidence="7">
    <location>
        <begin position="37"/>
        <end position="377"/>
    </location>
</feature>
<keyword evidence="3 6" id="KW-0032">Aminotransferase</keyword>
<protein>
    <recommendedName>
        <fullName evidence="6">Aminotransferase</fullName>
        <ecNumber evidence="6">2.6.1.-</ecNumber>
    </recommendedName>
</protein>
<comment type="similarity">
    <text evidence="2 6">Belongs to the class-I pyridoxal-phosphate-dependent aminotransferase family.</text>
</comment>
<dbReference type="STRING" id="1123500.GCA_000420365_00417"/>
<dbReference type="InParanoid" id="A0A0R2FYM9"/>
<dbReference type="GO" id="GO:0006520">
    <property type="term" value="P:amino acid metabolic process"/>
    <property type="evidence" value="ECO:0007669"/>
    <property type="project" value="InterPro"/>
</dbReference>
<dbReference type="InterPro" id="IPR015421">
    <property type="entry name" value="PyrdxlP-dep_Trfase_major"/>
</dbReference>
<proteinExistence type="inferred from homology"/>
<evidence type="ECO:0000256" key="2">
    <source>
        <dbReference type="ARBA" id="ARBA00007441"/>
    </source>
</evidence>
<evidence type="ECO:0000313" key="9">
    <source>
        <dbReference type="Proteomes" id="UP000051296"/>
    </source>
</evidence>
<evidence type="ECO:0000256" key="1">
    <source>
        <dbReference type="ARBA" id="ARBA00001933"/>
    </source>
</evidence>
<evidence type="ECO:0000256" key="5">
    <source>
        <dbReference type="ARBA" id="ARBA00022898"/>
    </source>
</evidence>
<dbReference type="Pfam" id="PF00155">
    <property type="entry name" value="Aminotran_1_2"/>
    <property type="match status" value="1"/>
</dbReference>